<evidence type="ECO:0000313" key="1">
    <source>
        <dbReference type="EMBL" id="VDM46629.1"/>
    </source>
</evidence>
<dbReference type="AlphaFoldDB" id="A0A183V3I8"/>
<evidence type="ECO:0000313" key="2">
    <source>
        <dbReference type="Proteomes" id="UP000050794"/>
    </source>
</evidence>
<dbReference type="WBParaSite" id="TCNE_0001530901-mRNA-1">
    <property type="protein sequence ID" value="TCNE_0001530901-mRNA-1"/>
    <property type="gene ID" value="TCNE_0001530901"/>
</dbReference>
<proteinExistence type="predicted"/>
<evidence type="ECO:0000313" key="3">
    <source>
        <dbReference type="WBParaSite" id="TCNE_0001530901-mRNA-1"/>
    </source>
</evidence>
<name>A0A183V3I8_TOXCA</name>
<dbReference type="EMBL" id="UYWY01022769">
    <property type="protein sequence ID" value="VDM46629.1"/>
    <property type="molecule type" value="Genomic_DNA"/>
</dbReference>
<gene>
    <name evidence="1" type="ORF">TCNE_LOCUS15308</name>
</gene>
<dbReference type="Proteomes" id="UP000050794">
    <property type="component" value="Unassembled WGS sequence"/>
</dbReference>
<reference evidence="1 2" key="2">
    <citation type="submission" date="2018-11" db="EMBL/GenBank/DDBJ databases">
        <authorList>
            <consortium name="Pathogen Informatics"/>
        </authorList>
    </citation>
    <scope>NUCLEOTIDE SEQUENCE [LARGE SCALE GENOMIC DNA]</scope>
</reference>
<organism evidence="2 3">
    <name type="scientific">Toxocara canis</name>
    <name type="common">Canine roundworm</name>
    <dbReference type="NCBI Taxonomy" id="6265"/>
    <lineage>
        <taxon>Eukaryota</taxon>
        <taxon>Metazoa</taxon>
        <taxon>Ecdysozoa</taxon>
        <taxon>Nematoda</taxon>
        <taxon>Chromadorea</taxon>
        <taxon>Rhabditida</taxon>
        <taxon>Spirurina</taxon>
        <taxon>Ascaridomorpha</taxon>
        <taxon>Ascaridoidea</taxon>
        <taxon>Toxocaridae</taxon>
        <taxon>Toxocara</taxon>
    </lineage>
</organism>
<keyword evidence="2" id="KW-1185">Reference proteome</keyword>
<reference evidence="3" key="1">
    <citation type="submission" date="2016-06" db="UniProtKB">
        <authorList>
            <consortium name="WormBaseParasite"/>
        </authorList>
    </citation>
    <scope>IDENTIFICATION</scope>
</reference>
<accession>A0A183V3I8</accession>
<protein>
    <submittedName>
        <fullName evidence="1 3">Uncharacterized protein</fullName>
    </submittedName>
</protein>
<sequence>MKGSIDCQQLNGSGKCLGPRTRHVENTKAKVTKPVMSIAQIRG</sequence>